<protein>
    <submittedName>
        <fullName evidence="2">Uncharacterized protein</fullName>
    </submittedName>
</protein>
<dbReference type="EMBL" id="QGKV02000299">
    <property type="protein sequence ID" value="KAF3592169.1"/>
    <property type="molecule type" value="Genomic_DNA"/>
</dbReference>
<sequence length="110" mass="12298">MEYDPKKLGSILEDSNQTNQARPLRNYHAYTLSGRCVPTKSEPKLGRYEATELESKLGSYEATELESKLGRYVATRSGARAEARSLRSDRAIVPLGRYVVTERSSRSVAT</sequence>
<organism evidence="2 3">
    <name type="scientific">Brassica cretica</name>
    <name type="common">Mustard</name>
    <dbReference type="NCBI Taxonomy" id="69181"/>
    <lineage>
        <taxon>Eukaryota</taxon>
        <taxon>Viridiplantae</taxon>
        <taxon>Streptophyta</taxon>
        <taxon>Embryophyta</taxon>
        <taxon>Tracheophyta</taxon>
        <taxon>Spermatophyta</taxon>
        <taxon>Magnoliopsida</taxon>
        <taxon>eudicotyledons</taxon>
        <taxon>Gunneridae</taxon>
        <taxon>Pentapetalae</taxon>
        <taxon>rosids</taxon>
        <taxon>malvids</taxon>
        <taxon>Brassicales</taxon>
        <taxon>Brassicaceae</taxon>
        <taxon>Brassiceae</taxon>
        <taxon>Brassica</taxon>
    </lineage>
</organism>
<evidence type="ECO:0000313" key="2">
    <source>
        <dbReference type="EMBL" id="KAF3592169.1"/>
    </source>
</evidence>
<evidence type="ECO:0000313" key="3">
    <source>
        <dbReference type="Proteomes" id="UP000266723"/>
    </source>
</evidence>
<reference evidence="2 3" key="1">
    <citation type="journal article" date="2020" name="BMC Genomics">
        <title>Intraspecific diversification of the crop wild relative Brassica cretica Lam. using demographic model selection.</title>
        <authorList>
            <person name="Kioukis A."/>
            <person name="Michalopoulou V.A."/>
            <person name="Briers L."/>
            <person name="Pirintsos S."/>
            <person name="Studholme D.J."/>
            <person name="Pavlidis P."/>
            <person name="Sarris P.F."/>
        </authorList>
    </citation>
    <scope>NUCLEOTIDE SEQUENCE [LARGE SCALE GENOMIC DNA]</scope>
    <source>
        <strain evidence="3">cv. PFS-1207/04</strain>
    </source>
</reference>
<evidence type="ECO:0000256" key="1">
    <source>
        <dbReference type="SAM" id="MobiDB-lite"/>
    </source>
</evidence>
<keyword evidence="3" id="KW-1185">Reference proteome</keyword>
<gene>
    <name evidence="2" type="ORF">DY000_02022488</name>
</gene>
<proteinExistence type="predicted"/>
<feature type="region of interest" description="Disordered" evidence="1">
    <location>
        <begin position="1"/>
        <end position="20"/>
    </location>
</feature>
<accession>A0ABQ7E4M4</accession>
<dbReference type="Proteomes" id="UP000266723">
    <property type="component" value="Unassembled WGS sequence"/>
</dbReference>
<name>A0ABQ7E4M4_BRACR</name>
<comment type="caution">
    <text evidence="2">The sequence shown here is derived from an EMBL/GenBank/DDBJ whole genome shotgun (WGS) entry which is preliminary data.</text>
</comment>